<feature type="transmembrane region" description="Helical" evidence="4">
    <location>
        <begin position="232"/>
        <end position="253"/>
    </location>
</feature>
<keyword evidence="1 4" id="KW-0812">Transmembrane</keyword>
<keyword evidence="2 4" id="KW-1133">Transmembrane helix</keyword>
<gene>
    <name evidence="5" type="ORF">B4U79_08633</name>
</gene>
<dbReference type="AlphaFoldDB" id="A0A3S3PC45"/>
<dbReference type="EMBL" id="NCKU01000215">
    <property type="protein sequence ID" value="RWS16536.1"/>
    <property type="molecule type" value="Genomic_DNA"/>
</dbReference>
<dbReference type="Proteomes" id="UP000285301">
    <property type="component" value="Unassembled WGS sequence"/>
</dbReference>
<feature type="transmembrane region" description="Helical" evidence="4">
    <location>
        <begin position="259"/>
        <end position="281"/>
    </location>
</feature>
<feature type="transmembrane region" description="Helical" evidence="4">
    <location>
        <begin position="103"/>
        <end position="127"/>
    </location>
</feature>
<dbReference type="OrthoDB" id="6365769at2759"/>
<dbReference type="PANTHER" id="PTHR23121">
    <property type="entry name" value="SODIUM-DEPENDENT GLUCOSE TRANSPORTER 1"/>
    <property type="match status" value="1"/>
</dbReference>
<accession>A0A3S3PC45</accession>
<evidence type="ECO:0000256" key="1">
    <source>
        <dbReference type="ARBA" id="ARBA00022692"/>
    </source>
</evidence>
<keyword evidence="3 4" id="KW-0472">Membrane</keyword>
<reference evidence="5 6" key="1">
    <citation type="journal article" date="2018" name="Gigascience">
        <title>Genomes of trombidid mites reveal novel predicted allergens and laterally-transferred genes associated with secondary metabolism.</title>
        <authorList>
            <person name="Dong X."/>
            <person name="Chaisiri K."/>
            <person name="Xia D."/>
            <person name="Armstrong S.D."/>
            <person name="Fang Y."/>
            <person name="Donnelly M.J."/>
            <person name="Kadowaki T."/>
            <person name="McGarry J.W."/>
            <person name="Darby A.C."/>
            <person name="Makepeace B.L."/>
        </authorList>
    </citation>
    <scope>NUCLEOTIDE SEQUENCE [LARGE SCALE GENOMIC DNA]</scope>
    <source>
        <strain evidence="5">UoL-WK</strain>
    </source>
</reference>
<evidence type="ECO:0000256" key="4">
    <source>
        <dbReference type="SAM" id="Phobius"/>
    </source>
</evidence>
<proteinExistence type="predicted"/>
<dbReference type="SUPFAM" id="SSF103473">
    <property type="entry name" value="MFS general substrate transporter"/>
    <property type="match status" value="1"/>
</dbReference>
<comment type="caution">
    <text evidence="5">The sequence shown here is derived from an EMBL/GenBank/DDBJ whole genome shotgun (WGS) entry which is preliminary data.</text>
</comment>
<feature type="transmembrane region" description="Helical" evidence="4">
    <location>
        <begin position="20"/>
        <end position="39"/>
    </location>
</feature>
<feature type="transmembrane region" description="Helical" evidence="4">
    <location>
        <begin position="139"/>
        <end position="158"/>
    </location>
</feature>
<keyword evidence="5" id="KW-0762">Sugar transport</keyword>
<keyword evidence="5" id="KW-0813">Transport</keyword>
<name>A0A3S3PC45_9ACAR</name>
<feature type="transmembrane region" description="Helical" evidence="4">
    <location>
        <begin position="79"/>
        <end position="97"/>
    </location>
</feature>
<sequence>MSFFSELKAHKYTALKTFMLYLMILIAGMNTALCGVTMLDLQLAVNTTSEKITAILPSSSVGFAFGSIAYGFLADHIDVQIILLVTSIILSLSNALIPWNTSLIYLCANMAFNGILFGIIVNGGNVWTLHLWGTESPPFIQALHFAFGFGALIAPLIAEPFLLEIEEKNSTNSTSSYLIMNPEEELKVHYPYLIVSCLLVGIILMGLGTSPIIGAIFGFLQDFIFISSKTASTLFISGSIGQFIIPYATGNFLTTHPPVFLYISFICGVMTCVIHVILTCFRRHYIKQKMKINLQDCDQNDANYELRVLAHDK</sequence>
<dbReference type="Gene3D" id="1.20.1250.20">
    <property type="entry name" value="MFS general substrate transporter like domains"/>
    <property type="match status" value="1"/>
</dbReference>
<feature type="transmembrane region" description="Helical" evidence="4">
    <location>
        <begin position="190"/>
        <end position="220"/>
    </location>
</feature>
<evidence type="ECO:0000313" key="6">
    <source>
        <dbReference type="Proteomes" id="UP000285301"/>
    </source>
</evidence>
<evidence type="ECO:0000256" key="2">
    <source>
        <dbReference type="ARBA" id="ARBA00022989"/>
    </source>
</evidence>
<feature type="transmembrane region" description="Helical" evidence="4">
    <location>
        <begin position="51"/>
        <end position="72"/>
    </location>
</feature>
<organism evidence="5 6">
    <name type="scientific">Dinothrombium tinctorium</name>
    <dbReference type="NCBI Taxonomy" id="1965070"/>
    <lineage>
        <taxon>Eukaryota</taxon>
        <taxon>Metazoa</taxon>
        <taxon>Ecdysozoa</taxon>
        <taxon>Arthropoda</taxon>
        <taxon>Chelicerata</taxon>
        <taxon>Arachnida</taxon>
        <taxon>Acari</taxon>
        <taxon>Acariformes</taxon>
        <taxon>Trombidiformes</taxon>
        <taxon>Prostigmata</taxon>
        <taxon>Anystina</taxon>
        <taxon>Parasitengona</taxon>
        <taxon>Trombidioidea</taxon>
        <taxon>Trombidiidae</taxon>
        <taxon>Dinothrombium</taxon>
    </lineage>
</organism>
<evidence type="ECO:0000313" key="5">
    <source>
        <dbReference type="EMBL" id="RWS16536.1"/>
    </source>
</evidence>
<dbReference type="PANTHER" id="PTHR23121:SF9">
    <property type="entry name" value="SODIUM-DEPENDENT GLUCOSE TRANSPORTER 1"/>
    <property type="match status" value="1"/>
</dbReference>
<protein>
    <submittedName>
        <fullName evidence="5">Sodium-dependent glucose transporter 1A-like protein</fullName>
    </submittedName>
</protein>
<keyword evidence="6" id="KW-1185">Reference proteome</keyword>
<dbReference type="InterPro" id="IPR036259">
    <property type="entry name" value="MFS_trans_sf"/>
</dbReference>
<evidence type="ECO:0000256" key="3">
    <source>
        <dbReference type="ARBA" id="ARBA00023136"/>
    </source>
</evidence>